<dbReference type="KEGG" id="gma:AciX8_1950"/>
<dbReference type="STRING" id="682795.AciX8_1950"/>
<protein>
    <submittedName>
        <fullName evidence="1">Uncharacterized protein</fullName>
    </submittedName>
</protein>
<keyword evidence="2" id="KW-1185">Reference proteome</keyword>
<dbReference type="EMBL" id="CP003130">
    <property type="protein sequence ID" value="AEU36281.1"/>
    <property type="molecule type" value="Genomic_DNA"/>
</dbReference>
<organism evidence="1 2">
    <name type="scientific">Granulicella mallensis (strain ATCC BAA-1857 / DSM 23137 / MP5ACTX8)</name>
    <dbReference type="NCBI Taxonomy" id="682795"/>
    <lineage>
        <taxon>Bacteria</taxon>
        <taxon>Pseudomonadati</taxon>
        <taxon>Acidobacteriota</taxon>
        <taxon>Terriglobia</taxon>
        <taxon>Terriglobales</taxon>
        <taxon>Acidobacteriaceae</taxon>
        <taxon>Granulicella</taxon>
    </lineage>
</organism>
<accession>G8NST8</accession>
<dbReference type="HOGENOM" id="CLU_1592244_0_0_0"/>
<dbReference type="Proteomes" id="UP000007113">
    <property type="component" value="Chromosome"/>
</dbReference>
<evidence type="ECO:0000313" key="2">
    <source>
        <dbReference type="Proteomes" id="UP000007113"/>
    </source>
</evidence>
<sequence>MYWQGVPPVFSPGTSESTWLCIHVTEQSLALRFPLRLERAQLVKEEASEAYSRLLVLMAQTARGSWHASPQFGIRDQLEELQKIVARDAETEEQRMKRCEALVADVNAALLDLGLDLYCVDRMEVHFPSRESQGSARAQWVAHLFDDLSALFVIRPTLSKTSGNQEL</sequence>
<reference evidence="1 2" key="1">
    <citation type="submission" date="2011-11" db="EMBL/GenBank/DDBJ databases">
        <title>Complete sequence of Granulicella mallensis MP5ACTX8.</title>
        <authorList>
            <consortium name="US DOE Joint Genome Institute"/>
            <person name="Lucas S."/>
            <person name="Copeland A."/>
            <person name="Lapidus A."/>
            <person name="Cheng J.-F."/>
            <person name="Goodwin L."/>
            <person name="Pitluck S."/>
            <person name="Peters L."/>
            <person name="Lu M."/>
            <person name="Detter J.C."/>
            <person name="Han C."/>
            <person name="Tapia R."/>
            <person name="Land M."/>
            <person name="Hauser L."/>
            <person name="Kyrpides N."/>
            <person name="Ivanova N."/>
            <person name="Mikhailova N."/>
            <person name="Pagani I."/>
            <person name="Rawat S."/>
            <person name="Mannisto M."/>
            <person name="Haggblom M."/>
            <person name="Woyke T."/>
        </authorList>
    </citation>
    <scope>NUCLEOTIDE SEQUENCE [LARGE SCALE GENOMIC DNA]</scope>
    <source>
        <strain evidence="2">ATCC BAA-1857 / DSM 23137 / MP5ACTX8</strain>
    </source>
</reference>
<proteinExistence type="predicted"/>
<evidence type="ECO:0000313" key="1">
    <source>
        <dbReference type="EMBL" id="AEU36281.1"/>
    </source>
</evidence>
<gene>
    <name evidence="1" type="ordered locus">AciX8_1950</name>
</gene>
<dbReference type="AlphaFoldDB" id="G8NST8"/>
<name>G8NST8_GRAMM</name>
<dbReference type="eggNOG" id="ENOG502ZRMD">
    <property type="taxonomic scope" value="Bacteria"/>
</dbReference>